<accession>A0ABR3FCI2</accession>
<feature type="region of interest" description="Disordered" evidence="1">
    <location>
        <begin position="1"/>
        <end position="24"/>
    </location>
</feature>
<feature type="compositionally biased region" description="Basic residues" evidence="1">
    <location>
        <begin position="1"/>
        <end position="12"/>
    </location>
</feature>
<dbReference type="Proteomes" id="UP001465976">
    <property type="component" value="Unassembled WGS sequence"/>
</dbReference>
<evidence type="ECO:0000313" key="2">
    <source>
        <dbReference type="EMBL" id="KAL0573002.1"/>
    </source>
</evidence>
<comment type="caution">
    <text evidence="2">The sequence shown here is derived from an EMBL/GenBank/DDBJ whole genome shotgun (WGS) entry which is preliminary data.</text>
</comment>
<keyword evidence="3" id="KW-1185">Reference proteome</keyword>
<dbReference type="EMBL" id="JBAHYK010000557">
    <property type="protein sequence ID" value="KAL0573002.1"/>
    <property type="molecule type" value="Genomic_DNA"/>
</dbReference>
<reference evidence="2 3" key="1">
    <citation type="submission" date="2024-02" db="EMBL/GenBank/DDBJ databases">
        <title>A draft genome for the cacao thread blight pathogen Marasmius crinis-equi.</title>
        <authorList>
            <person name="Cohen S.P."/>
            <person name="Baruah I.K."/>
            <person name="Amoako-Attah I."/>
            <person name="Bukari Y."/>
            <person name="Meinhardt L.W."/>
            <person name="Bailey B.A."/>
        </authorList>
    </citation>
    <scope>NUCLEOTIDE SEQUENCE [LARGE SCALE GENOMIC DNA]</scope>
    <source>
        <strain evidence="2 3">GH-76</strain>
    </source>
</reference>
<evidence type="ECO:0000313" key="3">
    <source>
        <dbReference type="Proteomes" id="UP001465976"/>
    </source>
</evidence>
<protein>
    <submittedName>
        <fullName evidence="2">Uncharacterized protein</fullName>
    </submittedName>
</protein>
<sequence>MGKGAAKTRKLTSRSMKGPGHLLSGDWECQQAGKALQKHAFSKILMEKRKSQTSVPAELNTSDNQTRDILTAENNRITQMAMLDEGGVGSLAGVDEDEDADEEWENEDAQENDPVVDLFHYTHEFITKLEYRDHRTRREKVELDQARWEPQLEGMVDGFMDWEFRYEGRLPSEWDSYLIETPKYVDFDGAISFLPFIINPPELGFIP</sequence>
<name>A0ABR3FCI2_9AGAR</name>
<organism evidence="2 3">
    <name type="scientific">Marasmius crinis-equi</name>
    <dbReference type="NCBI Taxonomy" id="585013"/>
    <lineage>
        <taxon>Eukaryota</taxon>
        <taxon>Fungi</taxon>
        <taxon>Dikarya</taxon>
        <taxon>Basidiomycota</taxon>
        <taxon>Agaricomycotina</taxon>
        <taxon>Agaricomycetes</taxon>
        <taxon>Agaricomycetidae</taxon>
        <taxon>Agaricales</taxon>
        <taxon>Marasmiineae</taxon>
        <taxon>Marasmiaceae</taxon>
        <taxon>Marasmius</taxon>
    </lineage>
</organism>
<evidence type="ECO:0000256" key="1">
    <source>
        <dbReference type="SAM" id="MobiDB-lite"/>
    </source>
</evidence>
<proteinExistence type="predicted"/>
<gene>
    <name evidence="2" type="ORF">V5O48_008969</name>
</gene>